<dbReference type="Pfam" id="PF17146">
    <property type="entry name" value="PIN_6"/>
    <property type="match status" value="1"/>
</dbReference>
<dbReference type="GO" id="GO:0030490">
    <property type="term" value="P:maturation of SSU-rRNA"/>
    <property type="evidence" value="ECO:0007669"/>
    <property type="project" value="TreeGrafter"/>
</dbReference>
<reference evidence="5 6" key="1">
    <citation type="journal article" date="2012" name="PLoS ONE">
        <title>The genome characteristics and predicted function of methyl-group oxidation pathway in the obligate aceticlastic methanogens, Methanosaeta spp.</title>
        <authorList>
            <person name="Zhu J."/>
            <person name="Zheng H."/>
            <person name="Ai G."/>
            <person name="Zhang G."/>
            <person name="Liu D."/>
            <person name="Liu X."/>
            <person name="Dong X."/>
        </authorList>
    </citation>
    <scope>NUCLEOTIDE SEQUENCE [LARGE SCALE GENOMIC DNA]</scope>
    <source>
        <strain evidence="5 6">6Ac</strain>
    </source>
</reference>
<evidence type="ECO:0000313" key="5">
    <source>
        <dbReference type="EMBL" id="AET64530.1"/>
    </source>
</evidence>
<feature type="domain" description="Ribonuclease PIN" evidence="4">
    <location>
        <begin position="12"/>
        <end position="93"/>
    </location>
</feature>
<dbReference type="GO" id="GO:0016787">
    <property type="term" value="F:hydrolase activity"/>
    <property type="evidence" value="ECO:0007669"/>
    <property type="project" value="UniProtKB-KW"/>
</dbReference>
<dbReference type="Proteomes" id="UP000005877">
    <property type="component" value="Chromosome"/>
</dbReference>
<sequence length="160" mass="17077">MGSKSSGMSPFIVADSSVFIYGKDLDGEVITVPGVEGELKDLRSRMRLKISGARIEPPTAEALEKARAAADMTGDSAVLSEVDLEILAKALELSARLATDDYALQNAALHLGLQVEPIAMPRIRRIAKRTCRCPGCGRPLEGEECPVCGTPAKKRRGGKL</sequence>
<organism evidence="5 6">
    <name type="scientific">Methanothrix harundinacea (strain 6Ac)</name>
    <name type="common">Methanosaeta harundinacea</name>
    <dbReference type="NCBI Taxonomy" id="1110509"/>
    <lineage>
        <taxon>Archaea</taxon>
        <taxon>Methanobacteriati</taxon>
        <taxon>Methanobacteriota</taxon>
        <taxon>Stenosarchaea group</taxon>
        <taxon>Methanomicrobia</taxon>
        <taxon>Methanotrichales</taxon>
        <taxon>Methanotrichaceae</taxon>
        <taxon>Methanothrix</taxon>
    </lineage>
</organism>
<dbReference type="CDD" id="cd09876">
    <property type="entry name" value="PIN_Nob1-like"/>
    <property type="match status" value="1"/>
</dbReference>
<dbReference type="GO" id="GO:0030688">
    <property type="term" value="C:preribosome, small subunit precursor"/>
    <property type="evidence" value="ECO:0007669"/>
    <property type="project" value="TreeGrafter"/>
</dbReference>
<evidence type="ECO:0000259" key="4">
    <source>
        <dbReference type="Pfam" id="PF17146"/>
    </source>
</evidence>
<gene>
    <name evidence="5" type="ordered locus">Mhar_1162</name>
</gene>
<evidence type="ECO:0000313" key="6">
    <source>
        <dbReference type="Proteomes" id="UP000005877"/>
    </source>
</evidence>
<keyword evidence="3" id="KW-0378">Hydrolase</keyword>
<dbReference type="PATRIC" id="fig|1110509.7.peg.1289"/>
<proteinExistence type="predicted"/>
<evidence type="ECO:0000256" key="1">
    <source>
        <dbReference type="ARBA" id="ARBA00022722"/>
    </source>
</evidence>
<keyword evidence="6" id="KW-1185">Reference proteome</keyword>
<dbReference type="GO" id="GO:0046872">
    <property type="term" value="F:metal ion binding"/>
    <property type="evidence" value="ECO:0007669"/>
    <property type="project" value="UniProtKB-KW"/>
</dbReference>
<dbReference type="Gene3D" id="3.40.50.1010">
    <property type="entry name" value="5'-nuclease"/>
    <property type="match status" value="1"/>
</dbReference>
<dbReference type="PANTHER" id="PTHR12814:SF2">
    <property type="entry name" value="RNA-BINDING PROTEIN NOB1"/>
    <property type="match status" value="1"/>
</dbReference>
<accession>G7WMW5</accession>
<evidence type="ECO:0000256" key="3">
    <source>
        <dbReference type="ARBA" id="ARBA00022801"/>
    </source>
</evidence>
<dbReference type="InterPro" id="IPR033411">
    <property type="entry name" value="Ribonuclease_PIN"/>
</dbReference>
<dbReference type="HOGENOM" id="CLU_109674_1_0_2"/>
<dbReference type="PANTHER" id="PTHR12814">
    <property type="entry name" value="RNA-BINDING PROTEIN NOB1"/>
    <property type="match status" value="1"/>
</dbReference>
<evidence type="ECO:0000256" key="2">
    <source>
        <dbReference type="ARBA" id="ARBA00022723"/>
    </source>
</evidence>
<dbReference type="STRING" id="1110509.Mhar_1162"/>
<name>G7WMW5_METH6</name>
<keyword evidence="1" id="KW-0540">Nuclease</keyword>
<dbReference type="KEGG" id="mhi:Mhar_1162"/>
<dbReference type="SUPFAM" id="SSF88723">
    <property type="entry name" value="PIN domain-like"/>
    <property type="match status" value="1"/>
</dbReference>
<dbReference type="GO" id="GO:0004521">
    <property type="term" value="F:RNA endonuclease activity"/>
    <property type="evidence" value="ECO:0007669"/>
    <property type="project" value="TreeGrafter"/>
</dbReference>
<dbReference type="InterPro" id="IPR029060">
    <property type="entry name" value="PIN-like_dom_sf"/>
</dbReference>
<keyword evidence="2" id="KW-0479">Metal-binding</keyword>
<dbReference type="InterPro" id="IPR039907">
    <property type="entry name" value="NOB1"/>
</dbReference>
<protein>
    <recommendedName>
        <fullName evidence="4">Ribonuclease PIN domain-containing protein</fullName>
    </recommendedName>
</protein>
<dbReference type="EMBL" id="CP003117">
    <property type="protein sequence ID" value="AET64530.1"/>
    <property type="molecule type" value="Genomic_DNA"/>
</dbReference>
<dbReference type="AlphaFoldDB" id="G7WMW5"/>